<dbReference type="InterPro" id="IPR027417">
    <property type="entry name" value="P-loop_NTPase"/>
</dbReference>
<feature type="region of interest" description="Disordered" evidence="1">
    <location>
        <begin position="1"/>
        <end position="21"/>
    </location>
</feature>
<organism evidence="3 4">
    <name type="scientific">Mycetocola miduiensis</name>
    <dbReference type="NCBI Taxonomy" id="995034"/>
    <lineage>
        <taxon>Bacteria</taxon>
        <taxon>Bacillati</taxon>
        <taxon>Actinomycetota</taxon>
        <taxon>Actinomycetes</taxon>
        <taxon>Micrococcales</taxon>
        <taxon>Microbacteriaceae</taxon>
        <taxon>Mycetocola</taxon>
    </lineage>
</organism>
<sequence>MSVDVDDGNGETVGERSQAEATKPLAQVATLDELVLRGRELMASGSRSILGITGTPGSGKSTLSVALAAALGEDAVLVGMDAFHFANRELRRLGRQHRKGAPDTFDVDGYVALLGRLATQGDHDIYAPVFDRELEESIGSAVPVHPSAKLVITEGNYLLFDELGWGAVSAYLDESWFIDVAPGLRRERLVRRRISFGNDPDGAARWVRDVDEVNALLIEETLTRADLVVRIDTPL</sequence>
<dbReference type="EMBL" id="FOVM01000001">
    <property type="protein sequence ID" value="SFN36370.1"/>
    <property type="molecule type" value="Genomic_DNA"/>
</dbReference>
<dbReference type="GO" id="GO:0016301">
    <property type="term" value="F:kinase activity"/>
    <property type="evidence" value="ECO:0007669"/>
    <property type="project" value="UniProtKB-KW"/>
</dbReference>
<dbReference type="GO" id="GO:0005524">
    <property type="term" value="F:ATP binding"/>
    <property type="evidence" value="ECO:0007669"/>
    <property type="project" value="InterPro"/>
</dbReference>
<keyword evidence="4" id="KW-1185">Reference proteome</keyword>
<dbReference type="NCBIfam" id="NF006743">
    <property type="entry name" value="PRK09270.1-2"/>
    <property type="match status" value="1"/>
</dbReference>
<dbReference type="SUPFAM" id="SSF52540">
    <property type="entry name" value="P-loop containing nucleoside triphosphate hydrolases"/>
    <property type="match status" value="1"/>
</dbReference>
<gene>
    <name evidence="3" type="ORF">SAMN05216219_0165</name>
</gene>
<accession>A0A1I4YFJ0</accession>
<evidence type="ECO:0000256" key="1">
    <source>
        <dbReference type="SAM" id="MobiDB-lite"/>
    </source>
</evidence>
<reference evidence="4" key="1">
    <citation type="submission" date="2016-10" db="EMBL/GenBank/DDBJ databases">
        <authorList>
            <person name="Varghese N."/>
            <person name="Submissions S."/>
        </authorList>
    </citation>
    <scope>NUCLEOTIDE SEQUENCE [LARGE SCALE GENOMIC DNA]</scope>
    <source>
        <strain evidence="4">CGMCC 1.11101</strain>
    </source>
</reference>
<evidence type="ECO:0000259" key="2">
    <source>
        <dbReference type="Pfam" id="PF00485"/>
    </source>
</evidence>
<feature type="domain" description="Phosphoribulokinase/uridine kinase" evidence="2">
    <location>
        <begin position="49"/>
        <end position="229"/>
    </location>
</feature>
<evidence type="ECO:0000313" key="4">
    <source>
        <dbReference type="Proteomes" id="UP000198867"/>
    </source>
</evidence>
<keyword evidence="3" id="KW-0808">Transferase</keyword>
<dbReference type="InterPro" id="IPR006083">
    <property type="entry name" value="PRK/URK"/>
</dbReference>
<protein>
    <submittedName>
        <fullName evidence="3">Phosphoribulokinase / Uridine kinase family protein</fullName>
    </submittedName>
</protein>
<dbReference type="STRING" id="995034.SAMN05216219_0165"/>
<evidence type="ECO:0000313" key="3">
    <source>
        <dbReference type="EMBL" id="SFN36370.1"/>
    </source>
</evidence>
<proteinExistence type="predicted"/>
<keyword evidence="3" id="KW-0418">Kinase</keyword>
<dbReference type="Pfam" id="PF00485">
    <property type="entry name" value="PRK"/>
    <property type="match status" value="1"/>
</dbReference>
<dbReference type="AlphaFoldDB" id="A0A1I4YFJ0"/>
<name>A0A1I4YFJ0_9MICO</name>
<dbReference type="PANTHER" id="PTHR10285">
    <property type="entry name" value="URIDINE KINASE"/>
    <property type="match status" value="1"/>
</dbReference>
<dbReference type="Gene3D" id="3.40.50.300">
    <property type="entry name" value="P-loop containing nucleotide triphosphate hydrolases"/>
    <property type="match status" value="1"/>
</dbReference>
<dbReference type="Proteomes" id="UP000198867">
    <property type="component" value="Unassembled WGS sequence"/>
</dbReference>